<dbReference type="EMBL" id="JAPNUD010000121">
    <property type="protein sequence ID" value="MDA0645079.1"/>
    <property type="molecule type" value="Genomic_DNA"/>
</dbReference>
<dbReference type="Proteomes" id="UP001212498">
    <property type="component" value="Unassembled WGS sequence"/>
</dbReference>
<dbReference type="RefSeq" id="WP_271278839.1">
    <property type="nucleotide sequence ID" value="NZ_BAABFD010000003.1"/>
</dbReference>
<evidence type="ECO:0000313" key="1">
    <source>
        <dbReference type="EMBL" id="MDA0645079.1"/>
    </source>
</evidence>
<organism evidence="1 2">
    <name type="scientific">Nonomuraea ferruginea</name>
    <dbReference type="NCBI Taxonomy" id="46174"/>
    <lineage>
        <taxon>Bacteria</taxon>
        <taxon>Bacillati</taxon>
        <taxon>Actinomycetota</taxon>
        <taxon>Actinomycetes</taxon>
        <taxon>Streptosporangiales</taxon>
        <taxon>Streptosporangiaceae</taxon>
        <taxon>Nonomuraea</taxon>
    </lineage>
</organism>
<evidence type="ECO:0000313" key="2">
    <source>
        <dbReference type="Proteomes" id="UP001212498"/>
    </source>
</evidence>
<keyword evidence="2" id="KW-1185">Reference proteome</keyword>
<name>A0ABT4T723_9ACTN</name>
<gene>
    <name evidence="1" type="ORF">OUY24_31015</name>
</gene>
<evidence type="ECO:0008006" key="3">
    <source>
        <dbReference type="Google" id="ProtNLM"/>
    </source>
</evidence>
<sequence>MAILGCALISASACMGGTSKVDATPLPTVYAPPYICDHVPKVAVERVTGVVDPLVTGSLPLPGEDRPVVGACSAFEPTGERRAVLRIMLDTGGSRGQIENQLRDGVSEQLPEIVPDGFGFYTVDPNEETRAGAMLVKGKARLSIELVKGVEGRDNAADVVALMKLIAPKLIPAAGTEENG</sequence>
<reference evidence="1 2" key="1">
    <citation type="submission" date="2022-11" db="EMBL/GenBank/DDBJ databases">
        <title>Nonomuraea corallina sp. nov., a new species of the genus Nonomuraea isolated from sea side sediment in Thai sea.</title>
        <authorList>
            <person name="Ngamcharungchit C."/>
            <person name="Matsumoto A."/>
            <person name="Suriyachadkun C."/>
            <person name="Panbangred W."/>
            <person name="Inahashi Y."/>
            <person name="Intra B."/>
        </authorList>
    </citation>
    <scope>NUCLEOTIDE SEQUENCE [LARGE SCALE GENOMIC DNA]</scope>
    <source>
        <strain evidence="1 2">DSM 43553</strain>
    </source>
</reference>
<protein>
    <recommendedName>
        <fullName evidence="3">DUF3558 domain-containing protein</fullName>
    </recommendedName>
</protein>
<accession>A0ABT4T723</accession>
<proteinExistence type="predicted"/>
<comment type="caution">
    <text evidence="1">The sequence shown here is derived from an EMBL/GenBank/DDBJ whole genome shotgun (WGS) entry which is preliminary data.</text>
</comment>